<accession>A0AAD7ZQ27</accession>
<sequence>PSLSNVTDEQYFLQQDSVQEPSGNPTNPGGETTHARKEITPATSATSNHQAYIGLVTGVLAMVVLLLWLDFKMNMALSTPIINNGLSRSRVAAVKSKNKVAGTTTPAGTGKANNIYGHMVVGEESEDSENSSVYHEPYKLLPSTKQEYGCLLKKDTLSSSKSGEYTDFTSVNSFQEDVKFSSPSFYNLTPPPPPTSRPPPYEVQNFPTPTKTQTSNTPVENYYAATDIVKTERREQHFTPGKFTPIKIPEARLVMEMRLHS</sequence>
<gene>
    <name evidence="3" type="ORF">L9F63_021159</name>
</gene>
<reference evidence="3" key="1">
    <citation type="journal article" date="2023" name="IScience">
        <title>Live-bearing cockroach genome reveals convergent evolutionary mechanisms linked to viviparity in insects and beyond.</title>
        <authorList>
            <person name="Fouks B."/>
            <person name="Harrison M.C."/>
            <person name="Mikhailova A.A."/>
            <person name="Marchal E."/>
            <person name="English S."/>
            <person name="Carruthers M."/>
            <person name="Jennings E.C."/>
            <person name="Chiamaka E.L."/>
            <person name="Frigard R.A."/>
            <person name="Pippel M."/>
            <person name="Attardo G.M."/>
            <person name="Benoit J.B."/>
            <person name="Bornberg-Bauer E."/>
            <person name="Tobe S.S."/>
        </authorList>
    </citation>
    <scope>NUCLEOTIDE SEQUENCE</scope>
    <source>
        <strain evidence="3">Stay&amp;Tobe</strain>
    </source>
</reference>
<dbReference type="EMBL" id="JASPKZ010007400">
    <property type="protein sequence ID" value="KAJ9584505.1"/>
    <property type="molecule type" value="Genomic_DNA"/>
</dbReference>
<reference evidence="3" key="2">
    <citation type="submission" date="2023-05" db="EMBL/GenBank/DDBJ databases">
        <authorList>
            <person name="Fouks B."/>
        </authorList>
    </citation>
    <scope>NUCLEOTIDE SEQUENCE</scope>
    <source>
        <strain evidence="3">Stay&amp;Tobe</strain>
        <tissue evidence="3">Testes</tissue>
    </source>
</reference>
<keyword evidence="2" id="KW-0812">Transmembrane</keyword>
<protein>
    <submittedName>
        <fullName evidence="3">Uncharacterized protein</fullName>
    </submittedName>
</protein>
<evidence type="ECO:0000313" key="3">
    <source>
        <dbReference type="EMBL" id="KAJ9584505.1"/>
    </source>
</evidence>
<keyword evidence="2" id="KW-0472">Membrane</keyword>
<dbReference type="AlphaFoldDB" id="A0AAD7ZQ27"/>
<proteinExistence type="predicted"/>
<name>A0AAD7ZQ27_DIPPU</name>
<feature type="non-terminal residue" evidence="3">
    <location>
        <position position="1"/>
    </location>
</feature>
<dbReference type="Proteomes" id="UP001233999">
    <property type="component" value="Unassembled WGS sequence"/>
</dbReference>
<evidence type="ECO:0000313" key="4">
    <source>
        <dbReference type="Proteomes" id="UP001233999"/>
    </source>
</evidence>
<keyword evidence="4" id="KW-1185">Reference proteome</keyword>
<comment type="caution">
    <text evidence="3">The sequence shown here is derived from an EMBL/GenBank/DDBJ whole genome shotgun (WGS) entry which is preliminary data.</text>
</comment>
<feature type="compositionally biased region" description="Polar residues" evidence="1">
    <location>
        <begin position="1"/>
        <end position="30"/>
    </location>
</feature>
<evidence type="ECO:0000256" key="2">
    <source>
        <dbReference type="SAM" id="Phobius"/>
    </source>
</evidence>
<evidence type="ECO:0000256" key="1">
    <source>
        <dbReference type="SAM" id="MobiDB-lite"/>
    </source>
</evidence>
<feature type="region of interest" description="Disordered" evidence="1">
    <location>
        <begin position="1"/>
        <end position="35"/>
    </location>
</feature>
<keyword evidence="2" id="KW-1133">Transmembrane helix</keyword>
<feature type="transmembrane region" description="Helical" evidence="2">
    <location>
        <begin position="51"/>
        <end position="69"/>
    </location>
</feature>
<organism evidence="3 4">
    <name type="scientific">Diploptera punctata</name>
    <name type="common">Pacific beetle cockroach</name>
    <dbReference type="NCBI Taxonomy" id="6984"/>
    <lineage>
        <taxon>Eukaryota</taxon>
        <taxon>Metazoa</taxon>
        <taxon>Ecdysozoa</taxon>
        <taxon>Arthropoda</taxon>
        <taxon>Hexapoda</taxon>
        <taxon>Insecta</taxon>
        <taxon>Pterygota</taxon>
        <taxon>Neoptera</taxon>
        <taxon>Polyneoptera</taxon>
        <taxon>Dictyoptera</taxon>
        <taxon>Blattodea</taxon>
        <taxon>Blaberoidea</taxon>
        <taxon>Blaberidae</taxon>
        <taxon>Diplopterinae</taxon>
        <taxon>Diploptera</taxon>
    </lineage>
</organism>